<dbReference type="SUPFAM" id="SSF52172">
    <property type="entry name" value="CheY-like"/>
    <property type="match status" value="1"/>
</dbReference>
<dbReference type="GO" id="GO:0000156">
    <property type="term" value="F:phosphorelay response regulator activity"/>
    <property type="evidence" value="ECO:0007669"/>
    <property type="project" value="TreeGrafter"/>
</dbReference>
<dbReference type="PANTHER" id="PTHR48111:SF40">
    <property type="entry name" value="PHOSPHATE REGULON TRANSCRIPTIONAL REGULATORY PROTEIN PHOB"/>
    <property type="match status" value="1"/>
</dbReference>
<protein>
    <submittedName>
        <fullName evidence="8">Two component transcriptional regulator, winged helix family</fullName>
    </submittedName>
</protein>
<dbReference type="SUPFAM" id="SSF46894">
    <property type="entry name" value="C-terminal effector domain of the bipartite response regulators"/>
    <property type="match status" value="1"/>
</dbReference>
<dbReference type="PANTHER" id="PTHR48111">
    <property type="entry name" value="REGULATOR OF RPOS"/>
    <property type="match status" value="1"/>
</dbReference>
<evidence type="ECO:0000259" key="7">
    <source>
        <dbReference type="PROSITE" id="PS51755"/>
    </source>
</evidence>
<keyword evidence="2" id="KW-0902">Two-component regulatory system</keyword>
<dbReference type="InterPro" id="IPR001867">
    <property type="entry name" value="OmpR/PhoB-type_DNA-bd"/>
</dbReference>
<evidence type="ECO:0000256" key="3">
    <source>
        <dbReference type="ARBA" id="ARBA00023125"/>
    </source>
</evidence>
<dbReference type="STRING" id="649349.Lbys_3179"/>
<dbReference type="RefSeq" id="WP_013409867.1">
    <property type="nucleotide sequence ID" value="NC_014655.1"/>
</dbReference>
<dbReference type="Pfam" id="PF00072">
    <property type="entry name" value="Response_reg"/>
    <property type="match status" value="1"/>
</dbReference>
<dbReference type="InterPro" id="IPR016032">
    <property type="entry name" value="Sig_transdc_resp-reg_C-effctor"/>
</dbReference>
<dbReference type="KEGG" id="lby:Lbys_3179"/>
<evidence type="ECO:0000256" key="4">
    <source>
        <dbReference type="PROSITE-ProRule" id="PRU00169"/>
    </source>
</evidence>
<sequence length="228" mass="26396">MAKILYVEDDPNLAFVVKDSLEEIGDFDISHFSDGKEAWKVFKKEKFDLCLLDVMLPELDGFSLAEKIREQNAHIPIIFLSAKALPEDRIQGLKVGGDDYITKPFSIEELELKIKVFLKRNAVSLNPVVQDNIPCGDYIFCYSQLSLTFDEEVQRLTHREAEVLKFFLDRKNQIVKREEILVAIWGRDDYFLGRSLDVFLTRIRKMLNRDSKVKLENIHGVGFKLIVP</sequence>
<dbReference type="PROSITE" id="PS50110">
    <property type="entry name" value="RESPONSE_REGULATORY"/>
    <property type="match status" value="1"/>
</dbReference>
<gene>
    <name evidence="8" type="ordered locus">Lbys_3179</name>
</gene>
<feature type="domain" description="OmpR/PhoB-type" evidence="7">
    <location>
        <begin position="130"/>
        <end position="227"/>
    </location>
</feature>
<reference evidence="8 9" key="2">
    <citation type="journal article" date="2011" name="Stand. Genomic Sci.">
        <title>Complete genome sequence of Leadbetterella byssophila type strain (4M15).</title>
        <authorList>
            <person name="Abt B."/>
            <person name="Teshima H."/>
            <person name="Lucas S."/>
            <person name="Lapidus A."/>
            <person name="Del Rio T.G."/>
            <person name="Nolan M."/>
            <person name="Tice H."/>
            <person name="Cheng J.F."/>
            <person name="Pitluck S."/>
            <person name="Liolios K."/>
            <person name="Pagani I."/>
            <person name="Ivanova N."/>
            <person name="Mavromatis K."/>
            <person name="Pati A."/>
            <person name="Tapia R."/>
            <person name="Han C."/>
            <person name="Goodwin L."/>
            <person name="Chen A."/>
            <person name="Palaniappan K."/>
            <person name="Land M."/>
            <person name="Hauser L."/>
            <person name="Chang Y.J."/>
            <person name="Jeffries C.D."/>
            <person name="Rohde M."/>
            <person name="Goker M."/>
            <person name="Tindall B.J."/>
            <person name="Detter J.C."/>
            <person name="Woyke T."/>
            <person name="Bristow J."/>
            <person name="Eisen J.A."/>
            <person name="Markowitz V."/>
            <person name="Hugenholtz P."/>
            <person name="Klenk H.P."/>
            <person name="Kyrpides N.C."/>
        </authorList>
    </citation>
    <scope>NUCLEOTIDE SEQUENCE [LARGE SCALE GENOMIC DNA]</scope>
    <source>
        <strain evidence="9">DSM 17132 / JCM 16389 / KACC 11308 / NBRC 106382 / 4M15</strain>
    </source>
</reference>
<dbReference type="Gene3D" id="3.40.50.2300">
    <property type="match status" value="1"/>
</dbReference>
<dbReference type="EMBL" id="CP002305">
    <property type="protein sequence ID" value="ADQ18840.1"/>
    <property type="molecule type" value="Genomic_DNA"/>
</dbReference>
<dbReference type="AlphaFoldDB" id="E4RVA2"/>
<dbReference type="SMART" id="SM00448">
    <property type="entry name" value="REC"/>
    <property type="match status" value="1"/>
</dbReference>
<dbReference type="GO" id="GO:0005829">
    <property type="term" value="C:cytosol"/>
    <property type="evidence" value="ECO:0007669"/>
    <property type="project" value="TreeGrafter"/>
</dbReference>
<dbReference type="InterPro" id="IPR039420">
    <property type="entry name" value="WalR-like"/>
</dbReference>
<dbReference type="PROSITE" id="PS51755">
    <property type="entry name" value="OMPR_PHOB"/>
    <property type="match status" value="1"/>
</dbReference>
<dbReference type="GO" id="GO:0032993">
    <property type="term" value="C:protein-DNA complex"/>
    <property type="evidence" value="ECO:0007669"/>
    <property type="project" value="TreeGrafter"/>
</dbReference>
<evidence type="ECO:0000313" key="8">
    <source>
        <dbReference type="EMBL" id="ADQ18840.1"/>
    </source>
</evidence>
<dbReference type="eggNOG" id="COG0745">
    <property type="taxonomic scope" value="Bacteria"/>
</dbReference>
<evidence type="ECO:0000256" key="2">
    <source>
        <dbReference type="ARBA" id="ARBA00023012"/>
    </source>
</evidence>
<evidence type="ECO:0000256" key="1">
    <source>
        <dbReference type="ARBA" id="ARBA00022553"/>
    </source>
</evidence>
<evidence type="ECO:0000259" key="6">
    <source>
        <dbReference type="PROSITE" id="PS50110"/>
    </source>
</evidence>
<dbReference type="InterPro" id="IPR036388">
    <property type="entry name" value="WH-like_DNA-bd_sf"/>
</dbReference>
<dbReference type="CDD" id="cd17574">
    <property type="entry name" value="REC_OmpR"/>
    <property type="match status" value="1"/>
</dbReference>
<dbReference type="Pfam" id="PF00486">
    <property type="entry name" value="Trans_reg_C"/>
    <property type="match status" value="1"/>
</dbReference>
<dbReference type="Gene3D" id="1.10.10.10">
    <property type="entry name" value="Winged helix-like DNA-binding domain superfamily/Winged helix DNA-binding domain"/>
    <property type="match status" value="1"/>
</dbReference>
<evidence type="ECO:0000256" key="5">
    <source>
        <dbReference type="PROSITE-ProRule" id="PRU01091"/>
    </source>
</evidence>
<feature type="domain" description="Response regulatory" evidence="6">
    <location>
        <begin position="3"/>
        <end position="118"/>
    </location>
</feature>
<dbReference type="HOGENOM" id="CLU_000445_30_3_10"/>
<keyword evidence="9" id="KW-1185">Reference proteome</keyword>
<organism evidence="8 9">
    <name type="scientific">Leadbetterella byssophila (strain DSM 17132 / JCM 16389 / KACC 11308 / NBRC 106382 / 4M15)</name>
    <dbReference type="NCBI Taxonomy" id="649349"/>
    <lineage>
        <taxon>Bacteria</taxon>
        <taxon>Pseudomonadati</taxon>
        <taxon>Bacteroidota</taxon>
        <taxon>Cytophagia</taxon>
        <taxon>Cytophagales</taxon>
        <taxon>Leadbetterellaceae</taxon>
        <taxon>Leadbetterella</taxon>
    </lineage>
</organism>
<keyword evidence="1 4" id="KW-0597">Phosphoprotein</keyword>
<dbReference type="GO" id="GO:0000976">
    <property type="term" value="F:transcription cis-regulatory region binding"/>
    <property type="evidence" value="ECO:0007669"/>
    <property type="project" value="TreeGrafter"/>
</dbReference>
<dbReference type="Proteomes" id="UP000007435">
    <property type="component" value="Chromosome"/>
</dbReference>
<feature type="DNA-binding region" description="OmpR/PhoB-type" evidence="5">
    <location>
        <begin position="130"/>
        <end position="227"/>
    </location>
</feature>
<dbReference type="OrthoDB" id="5343479at2"/>
<dbReference type="CDD" id="cd00383">
    <property type="entry name" value="trans_reg_C"/>
    <property type="match status" value="1"/>
</dbReference>
<reference key="1">
    <citation type="submission" date="2010-11" db="EMBL/GenBank/DDBJ databases">
        <title>The complete genome of Leadbetterella byssophila DSM 17132.</title>
        <authorList>
            <consortium name="US DOE Joint Genome Institute (JGI-PGF)"/>
            <person name="Lucas S."/>
            <person name="Copeland A."/>
            <person name="Lapidus A."/>
            <person name="Glavina del Rio T."/>
            <person name="Dalin E."/>
            <person name="Tice H."/>
            <person name="Bruce D."/>
            <person name="Goodwin L."/>
            <person name="Pitluck S."/>
            <person name="Kyrpides N."/>
            <person name="Mavromatis K."/>
            <person name="Ivanova N."/>
            <person name="Teshima H."/>
            <person name="Brettin T."/>
            <person name="Detter J.C."/>
            <person name="Han C."/>
            <person name="Tapia R."/>
            <person name="Land M."/>
            <person name="Hauser L."/>
            <person name="Markowitz V."/>
            <person name="Cheng J.-F."/>
            <person name="Hugenholtz P."/>
            <person name="Woyke T."/>
            <person name="Wu D."/>
            <person name="Tindall B."/>
            <person name="Pomrenke H.G."/>
            <person name="Brambilla E."/>
            <person name="Klenk H.-P."/>
            <person name="Eisen J.A."/>
        </authorList>
    </citation>
    <scope>NUCLEOTIDE SEQUENCE [LARGE SCALE GENOMIC DNA]</scope>
    <source>
        <strain>DSM 17132</strain>
    </source>
</reference>
<keyword evidence="3 5" id="KW-0238">DNA-binding</keyword>
<dbReference type="SMART" id="SM00862">
    <property type="entry name" value="Trans_reg_C"/>
    <property type="match status" value="1"/>
</dbReference>
<evidence type="ECO:0000313" key="9">
    <source>
        <dbReference type="Proteomes" id="UP000007435"/>
    </source>
</evidence>
<dbReference type="InterPro" id="IPR001789">
    <property type="entry name" value="Sig_transdc_resp-reg_receiver"/>
</dbReference>
<feature type="modified residue" description="4-aspartylphosphate" evidence="4">
    <location>
        <position position="53"/>
    </location>
</feature>
<accession>E4RVA2</accession>
<dbReference type="GO" id="GO:0006355">
    <property type="term" value="P:regulation of DNA-templated transcription"/>
    <property type="evidence" value="ECO:0007669"/>
    <property type="project" value="InterPro"/>
</dbReference>
<dbReference type="InterPro" id="IPR011006">
    <property type="entry name" value="CheY-like_superfamily"/>
</dbReference>
<name>E4RVA2_LEAB4</name>
<proteinExistence type="predicted"/>